<proteinExistence type="predicted"/>
<dbReference type="EMBL" id="LR721782">
    <property type="protein sequence ID" value="VVW31605.1"/>
    <property type="molecule type" value="Genomic_DNA"/>
</dbReference>
<dbReference type="OMA" id="IEMETRW"/>
<feature type="compositionally biased region" description="Basic and acidic residues" evidence="1">
    <location>
        <begin position="1"/>
        <end position="21"/>
    </location>
</feature>
<sequence>MSSDCHVELRASKKRRFKDEIDAPASKGTEPSQPTLKSKSKPQTTATNHLLACYLAHEFLSRGTLLGRAFDRHDAPTRTASSEPKNLAEAERQPGGASTGACQTYADVSVLLKDDGVHLPGIVNPSQLARWIGM</sequence>
<evidence type="ECO:0000313" key="2">
    <source>
        <dbReference type="EMBL" id="VVW31605.1"/>
    </source>
</evidence>
<name>A0A5K1CYK3_9MAGN</name>
<dbReference type="AlphaFoldDB" id="A0A5K1CYK3"/>
<accession>A0A5K1CYK3</accession>
<feature type="region of interest" description="Disordered" evidence="1">
    <location>
        <begin position="72"/>
        <end position="100"/>
    </location>
</feature>
<organism evidence="2">
    <name type="scientific">Nymphaea colorata</name>
    <name type="common">pocket water lily</name>
    <dbReference type="NCBI Taxonomy" id="210225"/>
    <lineage>
        <taxon>Eukaryota</taxon>
        <taxon>Viridiplantae</taxon>
        <taxon>Streptophyta</taxon>
        <taxon>Embryophyta</taxon>
        <taxon>Tracheophyta</taxon>
        <taxon>Spermatophyta</taxon>
        <taxon>Magnoliopsida</taxon>
        <taxon>Nymphaeales</taxon>
        <taxon>Nymphaeaceae</taxon>
        <taxon>Nymphaea</taxon>
    </lineage>
</organism>
<dbReference type="Gramene" id="NC4G0238550.1">
    <property type="protein sequence ID" value="NC4G0238550.1:cds"/>
    <property type="gene ID" value="NC4G0238550"/>
</dbReference>
<dbReference type="PANTHER" id="PTHR34657:SF4">
    <property type="entry name" value="EMBRYO SAC DEVELOPMENT ARREST 6"/>
    <property type="match status" value="1"/>
</dbReference>
<protein>
    <submittedName>
        <fullName evidence="2">Uncharacterized protein</fullName>
    </submittedName>
</protein>
<gene>
    <name evidence="2" type="ORF">NYM_LOCUS18423</name>
</gene>
<feature type="region of interest" description="Disordered" evidence="1">
    <location>
        <begin position="1"/>
        <end position="43"/>
    </location>
</feature>
<feature type="compositionally biased region" description="Polar residues" evidence="1">
    <location>
        <begin position="29"/>
        <end position="43"/>
    </location>
</feature>
<reference evidence="2" key="1">
    <citation type="submission" date="2019-09" db="EMBL/GenBank/DDBJ databases">
        <authorList>
            <person name="Zhang L."/>
        </authorList>
    </citation>
    <scope>NUCLEOTIDE SEQUENCE</scope>
</reference>
<evidence type="ECO:0000256" key="1">
    <source>
        <dbReference type="SAM" id="MobiDB-lite"/>
    </source>
</evidence>
<dbReference type="PANTHER" id="PTHR34657">
    <property type="entry name" value="EMBRYO SAC DEVELOPMENT ARREST 6"/>
    <property type="match status" value="1"/>
</dbReference>